<gene>
    <name evidence="8" type="ORF">FIV42_29515</name>
</gene>
<evidence type="ECO:0000256" key="2">
    <source>
        <dbReference type="ARBA" id="ARBA00022692"/>
    </source>
</evidence>
<sequence>MSESSRDGAKKEAKAEISLAIPSWIVLVLLALTPPAFATGFSNYELLKELVLTGGVGLALLIWGIQAVRARAVSMMAGRVTVLVLAFGLYALAASLWADNQLLGLWDSLHFVALAGVVLIVTSPVGRPLRFYDFAVATGVGAALASIFGFLDLAGIGLFTIVWDPPGPTGAFDAMEFASAYYAVALPVLLGATFRFPSKSRIFFGVCFALAGFHFALVSSWAWAAVFAGACVLAALIVIAFQRTEAVMVLWPVMVLLGVVAVFVAIAQWGLPQPERTSPATSLPRLVQTGAADPRKMGGEVRNTVFAPDRWESVTSSRAHSYLLAVGTDLFSEKPIVGHGAGSWWPLQTESPNIDHPFVESMFAHYPAFRTPHNGVTKLLVEYGVVGLALFVLWLMATFAVTLGALARRTERTGWIVEHWALLTAALAGLAFMFFTPLIELAPAALTWVAGLAVLTRFSASLNDFRGWSSVWAARSGRDGGFASNSNLAGALAALVGLGVLVPTVLNFGAGYYRGQADQYMLRTLYPDAIEAYRAAGKWYPAFGDVPYNIALAYEREGKLEKNQEMIELAVDLRPYDVRALALYGRAELGDKDKSKAIRLGKRAVDAYPNSVEARKLLVAALDVGSRYEEAVEQALEILEREPPRDDRAQLHMMTADLYLDMLKRPADAKKHYERAYNLIENPQQRAKLKDKLKGIDTLIENQRRMREGKPPLPVPGKGGHEGHGH</sequence>
<feature type="transmembrane region" description="Helical" evidence="6">
    <location>
        <begin position="223"/>
        <end position="241"/>
    </location>
</feature>
<name>A0A4Y6Q420_PERCE</name>
<proteinExistence type="predicted"/>
<feature type="domain" description="O-antigen ligase-related" evidence="7">
    <location>
        <begin position="207"/>
        <end position="392"/>
    </location>
</feature>
<dbReference type="Gene3D" id="1.25.40.10">
    <property type="entry name" value="Tetratricopeptide repeat domain"/>
    <property type="match status" value="1"/>
</dbReference>
<dbReference type="Proteomes" id="UP000315995">
    <property type="component" value="Chromosome"/>
</dbReference>
<keyword evidence="4 6" id="KW-0472">Membrane</keyword>
<dbReference type="GO" id="GO:0016020">
    <property type="term" value="C:membrane"/>
    <property type="evidence" value="ECO:0007669"/>
    <property type="project" value="UniProtKB-SubCell"/>
</dbReference>
<dbReference type="PANTHER" id="PTHR37422">
    <property type="entry name" value="TEICHURONIC ACID BIOSYNTHESIS PROTEIN TUAE"/>
    <property type="match status" value="1"/>
</dbReference>
<keyword evidence="2 6" id="KW-0812">Transmembrane</keyword>
<evidence type="ECO:0000256" key="4">
    <source>
        <dbReference type="ARBA" id="ARBA00023136"/>
    </source>
</evidence>
<dbReference type="Pfam" id="PF04932">
    <property type="entry name" value="Wzy_C"/>
    <property type="match status" value="1"/>
</dbReference>
<feature type="transmembrane region" description="Helical" evidence="6">
    <location>
        <begin position="104"/>
        <end position="122"/>
    </location>
</feature>
<dbReference type="RefSeq" id="WP_141201179.1">
    <property type="nucleotide sequence ID" value="NZ_CP041186.1"/>
</dbReference>
<feature type="transmembrane region" description="Helical" evidence="6">
    <location>
        <begin position="21"/>
        <end position="38"/>
    </location>
</feature>
<feature type="transmembrane region" description="Helical" evidence="6">
    <location>
        <begin position="134"/>
        <end position="162"/>
    </location>
</feature>
<dbReference type="InterPro" id="IPR007016">
    <property type="entry name" value="O-antigen_ligase-rel_domated"/>
</dbReference>
<keyword evidence="3 6" id="KW-1133">Transmembrane helix</keyword>
<feature type="transmembrane region" description="Helical" evidence="6">
    <location>
        <begin position="419"/>
        <end position="439"/>
    </location>
</feature>
<dbReference type="SUPFAM" id="SSF48452">
    <property type="entry name" value="TPR-like"/>
    <property type="match status" value="1"/>
</dbReference>
<dbReference type="InterPro" id="IPR011990">
    <property type="entry name" value="TPR-like_helical_dom_sf"/>
</dbReference>
<reference evidence="8 9" key="1">
    <citation type="submission" date="2019-06" db="EMBL/GenBank/DDBJ databases">
        <title>Persicimonas caeni gen. nov., sp. nov., a predatory bacterium isolated from solar saltern.</title>
        <authorList>
            <person name="Wang S."/>
        </authorList>
    </citation>
    <scope>NUCLEOTIDE SEQUENCE [LARGE SCALE GENOMIC DNA]</scope>
    <source>
        <strain evidence="8 9">YN101</strain>
    </source>
</reference>
<evidence type="ECO:0000256" key="3">
    <source>
        <dbReference type="ARBA" id="ARBA00022989"/>
    </source>
</evidence>
<dbReference type="AlphaFoldDB" id="A0A4Y6Q420"/>
<evidence type="ECO:0000259" key="7">
    <source>
        <dbReference type="Pfam" id="PF04932"/>
    </source>
</evidence>
<evidence type="ECO:0000313" key="8">
    <source>
        <dbReference type="EMBL" id="QDG54735.1"/>
    </source>
</evidence>
<feature type="transmembrane region" description="Helical" evidence="6">
    <location>
        <begin position="50"/>
        <end position="68"/>
    </location>
</feature>
<dbReference type="EMBL" id="CP041186">
    <property type="protein sequence ID" value="QDG54735.1"/>
    <property type="molecule type" value="Genomic_DNA"/>
</dbReference>
<comment type="subcellular location">
    <subcellularLocation>
        <location evidence="1">Membrane</location>
        <topology evidence="1">Multi-pass membrane protein</topology>
    </subcellularLocation>
</comment>
<dbReference type="InterPro" id="IPR051533">
    <property type="entry name" value="WaaL-like"/>
</dbReference>
<evidence type="ECO:0000256" key="5">
    <source>
        <dbReference type="SAM" id="MobiDB-lite"/>
    </source>
</evidence>
<feature type="region of interest" description="Disordered" evidence="5">
    <location>
        <begin position="702"/>
        <end position="726"/>
    </location>
</feature>
<accession>A0A4Y6Q420</accession>
<evidence type="ECO:0000256" key="1">
    <source>
        <dbReference type="ARBA" id="ARBA00004141"/>
    </source>
</evidence>
<accession>A0A5B8YHT2</accession>
<dbReference type="PANTHER" id="PTHR37422:SF13">
    <property type="entry name" value="LIPOPOLYSACCHARIDE BIOSYNTHESIS PROTEIN PA4999-RELATED"/>
    <property type="match status" value="1"/>
</dbReference>
<evidence type="ECO:0000256" key="6">
    <source>
        <dbReference type="SAM" id="Phobius"/>
    </source>
</evidence>
<feature type="transmembrane region" description="Helical" evidence="6">
    <location>
        <begin position="383"/>
        <end position="407"/>
    </location>
</feature>
<organism evidence="8 9">
    <name type="scientific">Persicimonas caeni</name>
    <dbReference type="NCBI Taxonomy" id="2292766"/>
    <lineage>
        <taxon>Bacteria</taxon>
        <taxon>Deltaproteobacteria</taxon>
        <taxon>Bradymonadales</taxon>
        <taxon>Bradymonadaceae</taxon>
        <taxon>Persicimonas</taxon>
    </lineage>
</organism>
<feature type="transmembrane region" description="Helical" evidence="6">
    <location>
        <begin position="248"/>
        <end position="271"/>
    </location>
</feature>
<feature type="transmembrane region" description="Helical" evidence="6">
    <location>
        <begin position="201"/>
        <end position="217"/>
    </location>
</feature>
<evidence type="ECO:0000313" key="9">
    <source>
        <dbReference type="Proteomes" id="UP000315995"/>
    </source>
</evidence>
<feature type="transmembrane region" description="Helical" evidence="6">
    <location>
        <begin position="80"/>
        <end position="98"/>
    </location>
</feature>
<dbReference type="OrthoDB" id="5430339at2"/>
<feature type="transmembrane region" description="Helical" evidence="6">
    <location>
        <begin position="174"/>
        <end position="194"/>
    </location>
</feature>
<protein>
    <recommendedName>
        <fullName evidence="7">O-antigen ligase-related domain-containing protein</fullName>
    </recommendedName>
</protein>
<feature type="transmembrane region" description="Helical" evidence="6">
    <location>
        <begin position="488"/>
        <end position="513"/>
    </location>
</feature>
<keyword evidence="9" id="KW-1185">Reference proteome</keyword>